<organism evidence="1 2">
    <name type="scientific">Persicitalea jodogahamensis</name>
    <dbReference type="NCBI Taxonomy" id="402147"/>
    <lineage>
        <taxon>Bacteria</taxon>
        <taxon>Pseudomonadati</taxon>
        <taxon>Bacteroidota</taxon>
        <taxon>Cytophagia</taxon>
        <taxon>Cytophagales</taxon>
        <taxon>Spirosomataceae</taxon>
        <taxon>Persicitalea</taxon>
    </lineage>
</organism>
<keyword evidence="2" id="KW-1185">Reference proteome</keyword>
<dbReference type="AlphaFoldDB" id="A0A8J3D6H8"/>
<proteinExistence type="predicted"/>
<evidence type="ECO:0000313" key="1">
    <source>
        <dbReference type="EMBL" id="GHB60238.1"/>
    </source>
</evidence>
<comment type="caution">
    <text evidence="1">The sequence shown here is derived from an EMBL/GenBank/DDBJ whole genome shotgun (WGS) entry which is preliminary data.</text>
</comment>
<dbReference type="EMBL" id="BMXF01000001">
    <property type="protein sequence ID" value="GHB60238.1"/>
    <property type="molecule type" value="Genomic_DNA"/>
</dbReference>
<evidence type="ECO:0000313" key="2">
    <source>
        <dbReference type="Proteomes" id="UP000598271"/>
    </source>
</evidence>
<sequence>MHLTNELYQTAKGTSWQCDLTNRIHLQFGETHIAFKMRDFSVFQRKITAVNIHERLYDLSDDGDFEIIEAPQHGLSLQLTLCDLIQLRELLDGTKFALKLNSLLHEALGVVSLV</sequence>
<accession>A0A8J3D6H8</accession>
<dbReference type="RefSeq" id="WP_189563463.1">
    <property type="nucleotide sequence ID" value="NZ_BMXF01000001.1"/>
</dbReference>
<protein>
    <submittedName>
        <fullName evidence="1">Uncharacterized protein</fullName>
    </submittedName>
</protein>
<reference evidence="1 2" key="1">
    <citation type="journal article" date="2014" name="Int. J. Syst. Evol. Microbiol.">
        <title>Complete genome sequence of Corynebacterium casei LMG S-19264T (=DSM 44701T), isolated from a smear-ripened cheese.</title>
        <authorList>
            <consortium name="US DOE Joint Genome Institute (JGI-PGF)"/>
            <person name="Walter F."/>
            <person name="Albersmeier A."/>
            <person name="Kalinowski J."/>
            <person name="Ruckert C."/>
        </authorList>
    </citation>
    <scope>NUCLEOTIDE SEQUENCE [LARGE SCALE GENOMIC DNA]</scope>
    <source>
        <strain evidence="1 2">KCTC 12866</strain>
    </source>
</reference>
<gene>
    <name evidence="1" type="ORF">GCM10007390_12450</name>
</gene>
<name>A0A8J3D6H8_9BACT</name>
<dbReference type="Proteomes" id="UP000598271">
    <property type="component" value="Unassembled WGS sequence"/>
</dbReference>